<feature type="compositionally biased region" description="Basic and acidic residues" evidence="4">
    <location>
        <begin position="802"/>
        <end position="827"/>
    </location>
</feature>
<comment type="caution">
    <text evidence="7">The sequence shown here is derived from an EMBL/GenBank/DDBJ whole genome shotgun (WGS) entry which is preliminary data.</text>
</comment>
<dbReference type="Pfam" id="PF00400">
    <property type="entry name" value="WD40"/>
    <property type="match status" value="3"/>
</dbReference>
<protein>
    <recommendedName>
        <fullName evidence="9">Gem-associated protein 5</fullName>
    </recommendedName>
</protein>
<gene>
    <name evidence="7" type="ORF">PLOB_00021480</name>
</gene>
<dbReference type="EMBL" id="CALNXK010000025">
    <property type="protein sequence ID" value="CAH3112775.1"/>
    <property type="molecule type" value="Genomic_DNA"/>
</dbReference>
<dbReference type="InterPro" id="IPR011047">
    <property type="entry name" value="Quinoprotein_ADH-like_sf"/>
</dbReference>
<feature type="compositionally biased region" description="Basic residues" evidence="4">
    <location>
        <begin position="721"/>
        <end position="731"/>
    </location>
</feature>
<accession>A0ABN8NM62</accession>
<dbReference type="Pfam" id="PF23774">
    <property type="entry name" value="TPR_GEMI5"/>
    <property type="match status" value="1"/>
</dbReference>
<feature type="region of interest" description="Disordered" evidence="4">
    <location>
        <begin position="1689"/>
        <end position="1724"/>
    </location>
</feature>
<dbReference type="PROSITE" id="PS00678">
    <property type="entry name" value="WD_REPEATS_1"/>
    <property type="match status" value="2"/>
</dbReference>
<dbReference type="Gene3D" id="2.130.10.10">
    <property type="entry name" value="YVTN repeat-like/Quinoprotein amine dehydrogenase"/>
    <property type="match status" value="2"/>
</dbReference>
<dbReference type="PROSITE" id="PS50082">
    <property type="entry name" value="WD_REPEATS_2"/>
    <property type="match status" value="5"/>
</dbReference>
<dbReference type="PRINTS" id="PR00320">
    <property type="entry name" value="GPROTEINBRPT"/>
</dbReference>
<feature type="repeat" description="WD" evidence="3">
    <location>
        <begin position="621"/>
        <end position="663"/>
    </location>
</feature>
<evidence type="ECO:0000256" key="1">
    <source>
        <dbReference type="ARBA" id="ARBA00022574"/>
    </source>
</evidence>
<dbReference type="SUPFAM" id="SSF50998">
    <property type="entry name" value="Quinoprotein alcohol dehydrogenase-like"/>
    <property type="match status" value="1"/>
</dbReference>
<feature type="region of interest" description="Disordered" evidence="4">
    <location>
        <begin position="1495"/>
        <end position="1520"/>
    </location>
</feature>
<evidence type="ECO:0000259" key="5">
    <source>
        <dbReference type="Pfam" id="PF23774"/>
    </source>
</evidence>
<feature type="region of interest" description="Disordered" evidence="4">
    <location>
        <begin position="773"/>
        <end position="827"/>
    </location>
</feature>
<dbReference type="Pfam" id="PF23775">
    <property type="entry name" value="Beta-prop_RIG_2nd"/>
    <property type="match status" value="1"/>
</dbReference>
<keyword evidence="2" id="KW-0677">Repeat</keyword>
<dbReference type="Proteomes" id="UP001159405">
    <property type="component" value="Unassembled WGS sequence"/>
</dbReference>
<evidence type="ECO:0000256" key="2">
    <source>
        <dbReference type="ARBA" id="ARBA00022737"/>
    </source>
</evidence>
<feature type="region of interest" description="Disordered" evidence="4">
    <location>
        <begin position="1623"/>
        <end position="1677"/>
    </location>
</feature>
<dbReference type="SMART" id="SM00320">
    <property type="entry name" value="WD40"/>
    <property type="match status" value="11"/>
</dbReference>
<feature type="compositionally biased region" description="Polar residues" evidence="4">
    <location>
        <begin position="773"/>
        <end position="795"/>
    </location>
</feature>
<dbReference type="PROSITE" id="PS50294">
    <property type="entry name" value="WD_REPEATS_REGION"/>
    <property type="match status" value="3"/>
</dbReference>
<reference evidence="7 8" key="1">
    <citation type="submission" date="2022-05" db="EMBL/GenBank/DDBJ databases">
        <authorList>
            <consortium name="Genoscope - CEA"/>
            <person name="William W."/>
        </authorList>
    </citation>
    <scope>NUCLEOTIDE SEQUENCE [LARGE SCALE GENOMIC DNA]</scope>
</reference>
<evidence type="ECO:0008006" key="9">
    <source>
        <dbReference type="Google" id="ProtNLM"/>
    </source>
</evidence>
<feature type="compositionally biased region" description="Polar residues" evidence="4">
    <location>
        <begin position="1696"/>
        <end position="1708"/>
    </location>
</feature>
<dbReference type="InterPro" id="IPR052640">
    <property type="entry name" value="Gemin-5"/>
</dbReference>
<proteinExistence type="predicted"/>
<dbReference type="InterPro" id="IPR001680">
    <property type="entry name" value="WD40_rpt"/>
</dbReference>
<evidence type="ECO:0000259" key="6">
    <source>
        <dbReference type="Pfam" id="PF23775"/>
    </source>
</evidence>
<name>A0ABN8NM62_9CNID</name>
<keyword evidence="1 3" id="KW-0853">WD repeat</keyword>
<feature type="compositionally biased region" description="Polar residues" evidence="4">
    <location>
        <begin position="1664"/>
        <end position="1677"/>
    </location>
</feature>
<dbReference type="InterPro" id="IPR019775">
    <property type="entry name" value="WD40_repeat_CS"/>
</dbReference>
<feature type="domain" description="Gem-associated protein 5 TPR" evidence="5">
    <location>
        <begin position="951"/>
        <end position="1158"/>
    </location>
</feature>
<dbReference type="PANTHER" id="PTHR46362:SF1">
    <property type="entry name" value="GEM-ASSOCIATED PROTEIN 5"/>
    <property type="match status" value="1"/>
</dbReference>
<evidence type="ECO:0000313" key="8">
    <source>
        <dbReference type="Proteomes" id="UP001159405"/>
    </source>
</evidence>
<dbReference type="PANTHER" id="PTHR46362">
    <property type="entry name" value="GEM-ASSOCIATED PROTEIN 5"/>
    <property type="match status" value="1"/>
</dbReference>
<keyword evidence="8" id="KW-1185">Reference proteome</keyword>
<feature type="domain" description="Gem-associated protein 5 second beta-propeller" evidence="6">
    <location>
        <begin position="366"/>
        <end position="688"/>
    </location>
</feature>
<feature type="repeat" description="WD" evidence="3">
    <location>
        <begin position="54"/>
        <end position="98"/>
    </location>
</feature>
<feature type="repeat" description="WD" evidence="3">
    <location>
        <begin position="221"/>
        <end position="246"/>
    </location>
</feature>
<feature type="repeat" description="WD" evidence="3">
    <location>
        <begin position="310"/>
        <end position="351"/>
    </location>
</feature>
<evidence type="ECO:0000256" key="4">
    <source>
        <dbReference type="SAM" id="MobiDB-lite"/>
    </source>
</evidence>
<dbReference type="InterPro" id="IPR056421">
    <property type="entry name" value="TPR_GEMI5"/>
</dbReference>
<evidence type="ECO:0000256" key="3">
    <source>
        <dbReference type="PROSITE-ProRule" id="PRU00221"/>
    </source>
</evidence>
<dbReference type="InterPro" id="IPR036322">
    <property type="entry name" value="WD40_repeat_dom_sf"/>
</dbReference>
<organism evidence="7 8">
    <name type="scientific">Porites lobata</name>
    <dbReference type="NCBI Taxonomy" id="104759"/>
    <lineage>
        <taxon>Eukaryota</taxon>
        <taxon>Metazoa</taxon>
        <taxon>Cnidaria</taxon>
        <taxon>Anthozoa</taxon>
        <taxon>Hexacorallia</taxon>
        <taxon>Scleractinia</taxon>
        <taxon>Fungiina</taxon>
        <taxon>Poritidae</taxon>
        <taxon>Porites</taxon>
    </lineage>
</organism>
<dbReference type="SUPFAM" id="SSF50978">
    <property type="entry name" value="WD40 repeat-like"/>
    <property type="match status" value="1"/>
</dbReference>
<sequence>MAEDASKFVLLASPNWYCSSVADCSLTKIYAFGARNCVYLLDLSSDKPVFHGQLVGHTERVSSVCFSKHKLHANFVASGSDDKTVKIWDTETKLKLLEHKAHNAKITCLTWSPVITDLVVSGDEKGQIIAWRYEEGNVFGGSPVQDHIFSMALSYLSESELAVGYKSGLILLLNVSSEGGLTIIHKLQGHSSEIHSLAFCPTPQEHIDFGPLQDKTNATKGHLLVSGSRDQTVRLWDTAQGKVLSVKQLPKRSGQRWKDKHDSHWAKDRLWLSLCWPVASPGHVITSGQGGELLLWDLSKEGKEQCQMFGLGHSRIVFNISCDVGGTRIMTVSMDRQIVIWDPQHLRSLHTLPTLGGFAYSVAISPLDPGTLGVGVGDNMLRVWQTTSSMGPYETLTLWQGIKSKVMVVKWHPRKEGLLAFGADDGQVGVYNIINKRAEMSATYHKKTVYSLSWGPPCPKAGNEDSTTHNLYSCAGDGSVLQHRTGHFMDDPVDVNALILKTNNLKHKPFGRTDVSWNLDGTVLALGNEDGSIEVYVPPDLMQVAIIITHKKSITTLVWHHGYSELNTSGLTVDDSGSCKYWLASGSNESTIHVHDLSSLLGPSSGPSPRFAPLTESFRQLPGHSGRVTCLSWSPHQSELLLSSSYDGTAQVWDVRKGEPLYNFRGHSSRVMCVVWSYLDADLVYSGGEDGTVRPWKPSLQQNRQPPVPEKKSSHSTSKSSKSKKSKHKPKGKTETTEVHTESWREEREPKLDSNEARTVHSHLNSRVISQETEVSSHLETNGSQSNLNVATSETGEIVKSQQDEREKKANVEENEEKNVKENGDEVTRAAELKGEKPESEEMNPPEINSPELTMTEQRKAGMVFQQEPVVPLRSRVTLEASSSSSSKKKRKVKSMLPMSAVADNKSKAAAQEECVELAKIIYDPGQADNKTSEDSGAHSIAGSEELVNFGLFADRCGAYRMLATEGQHHEESGNLDYKLQLEIWKGNLGGALEMATKSKQLNDWLVALSPLAGRDVWLSITRAYADQLASQGSYHRAVLYYLACHDTYKAIEVFKTQAMYREAIALAKVRLSPLDPVLFDLYSTWARKLETDSSFEQAAKCYLGVHSSCDAVRVLSRRGDQFSLRTALQVALLSDESELAVSLSLRLAHSYLMASNWQEAHEVLTSCPGVEAHILNLCVHELLLVAMIEDQIISNVTCDAGKQTKISSFLKSEEISTKPWAMHLPLESNCYVVLSCIKPGWCVRIRLAMQLLPERNCYVSPWVVNKKLRKWFIACVLEAWYHCGAFKPDSTATLFQTLKTYYESISTGTETIQEILSRMSLEITLGLLSALTGNLYGTFQYWLQSLSSCNKNCLFAIQRQLCCMLLPDGIGSLDYLVRLSHEFSSENGTDEPTKQKDVEKLFHHFQAYYCKALVTELWYRCPEVLEVFCSERRVSVEEELAKESEPTELVNSKDDMASECKAKGDRRTEFSHPTQTEAIKKKCSYLTSIVVTDKSSDSKDPLSSSESASLTSETTSDKDRKGEISLVEITCEDGVNGDAMPKVGACLTALDVERKSLHSKEHISSLETINVVKQDFVSTLRNAKVVLLSDHYANLNNQRALLVEIRKVMLLRRSRQFLQSGLTSSQLNQRKKNDKKPKTQPAKPIGFSASSSDVGSMRKLANSGETVESVQTGSKTNDVVNELSESAGATLEVEGSSSRNDYNSSIETLDGPRGSVADRKDDDLKTMDGKVPIDLRYVATDASLQFLADEEEKILTELEQFDLKDLPFPSPMESALTIASLATCSHGLPVTVTQLWELGSSSLQWAQTYAQTSTDLKGVRRLTRTYNKVA</sequence>
<dbReference type="InterPro" id="IPR056424">
    <property type="entry name" value="Beta-prop_GEMI5_2nd"/>
</dbReference>
<evidence type="ECO:0000313" key="7">
    <source>
        <dbReference type="EMBL" id="CAH3112775.1"/>
    </source>
</evidence>
<dbReference type="InterPro" id="IPR015943">
    <property type="entry name" value="WD40/YVTN_repeat-like_dom_sf"/>
</dbReference>
<feature type="region of interest" description="Disordered" evidence="4">
    <location>
        <begin position="693"/>
        <end position="761"/>
    </location>
</feature>
<feature type="compositionally biased region" description="Basic and acidic residues" evidence="4">
    <location>
        <begin position="732"/>
        <end position="759"/>
    </location>
</feature>
<dbReference type="InterPro" id="IPR020472">
    <property type="entry name" value="WD40_PAC1"/>
</dbReference>
<feature type="repeat" description="WD" evidence="3">
    <location>
        <begin position="664"/>
        <end position="697"/>
    </location>
</feature>
<feature type="compositionally biased region" description="Low complexity" evidence="4">
    <location>
        <begin position="1502"/>
        <end position="1515"/>
    </location>
</feature>